<dbReference type="InterPro" id="IPR036894">
    <property type="entry name" value="YbaB-like_sf"/>
</dbReference>
<protein>
    <recommendedName>
        <fullName evidence="4">Nucleoid-associated protein</fullName>
    </recommendedName>
</protein>
<organism evidence="2 3">
    <name type="scientific">Cyclotella atomus</name>
    <dbReference type="NCBI Taxonomy" id="382360"/>
    <lineage>
        <taxon>Eukaryota</taxon>
        <taxon>Sar</taxon>
        <taxon>Stramenopiles</taxon>
        <taxon>Ochrophyta</taxon>
        <taxon>Bacillariophyta</taxon>
        <taxon>Coscinodiscophyceae</taxon>
        <taxon>Thalassiosirophycidae</taxon>
        <taxon>Stephanodiscales</taxon>
        <taxon>Stephanodiscaceae</taxon>
        <taxon>Cyclotella</taxon>
    </lineage>
</organism>
<evidence type="ECO:0000256" key="1">
    <source>
        <dbReference type="SAM" id="SignalP"/>
    </source>
</evidence>
<feature type="chain" id="PRO_5044871492" description="Nucleoid-associated protein" evidence="1">
    <location>
        <begin position="24"/>
        <end position="212"/>
    </location>
</feature>
<evidence type="ECO:0000313" key="2">
    <source>
        <dbReference type="EMBL" id="KAL3795110.1"/>
    </source>
</evidence>
<dbReference type="Proteomes" id="UP001530400">
    <property type="component" value="Unassembled WGS sequence"/>
</dbReference>
<keyword evidence="1" id="KW-0732">Signal</keyword>
<evidence type="ECO:0000313" key="3">
    <source>
        <dbReference type="Proteomes" id="UP001530400"/>
    </source>
</evidence>
<dbReference type="SUPFAM" id="SSF82607">
    <property type="entry name" value="YbaB-like"/>
    <property type="match status" value="1"/>
</dbReference>
<keyword evidence="3" id="KW-1185">Reference proteome</keyword>
<evidence type="ECO:0008006" key="4">
    <source>
        <dbReference type="Google" id="ProtNLM"/>
    </source>
</evidence>
<accession>A0ABD3Q4D5</accession>
<feature type="signal peptide" evidence="1">
    <location>
        <begin position="1"/>
        <end position="23"/>
    </location>
</feature>
<name>A0ABD3Q4D5_9STRA</name>
<reference evidence="2 3" key="1">
    <citation type="submission" date="2024-10" db="EMBL/GenBank/DDBJ databases">
        <title>Updated reference genomes for cyclostephanoid diatoms.</title>
        <authorList>
            <person name="Roberts W.R."/>
            <person name="Alverson A.J."/>
        </authorList>
    </citation>
    <scope>NUCLEOTIDE SEQUENCE [LARGE SCALE GENOMIC DNA]</scope>
    <source>
        <strain evidence="2 3">AJA010-31</strain>
    </source>
</reference>
<dbReference type="Gene3D" id="3.30.1310.10">
    <property type="entry name" value="Nucleoid-associated protein YbaB-like domain"/>
    <property type="match status" value="1"/>
</dbReference>
<sequence length="212" mass="23543">MKLLPVISASVIFLLDHSMRAVAFPSAISTRSNASRHTEKGRFATNTSRTAIRRYHLSSTRLFNWFQRNEQSPEGIKFSSREEPGEEELMHRTVKMMENHRRSQDAAERTASIMEELANTVLTGKSKAGYGAMGLGGSGVKVTFDGTSRPINVEVDPKFLFSSSESGVISVEDLNTAITEAMVDGYEQCSKLMEEKMKLLYEQLGLPKEGGK</sequence>
<dbReference type="AlphaFoldDB" id="A0ABD3Q4D5"/>
<dbReference type="EMBL" id="JALLPJ020000334">
    <property type="protein sequence ID" value="KAL3795110.1"/>
    <property type="molecule type" value="Genomic_DNA"/>
</dbReference>
<dbReference type="Pfam" id="PF02575">
    <property type="entry name" value="YbaB_DNA_bd"/>
    <property type="match status" value="1"/>
</dbReference>
<proteinExistence type="predicted"/>
<dbReference type="InterPro" id="IPR004401">
    <property type="entry name" value="YbaB/EbfC"/>
</dbReference>
<gene>
    <name evidence="2" type="ORF">ACHAWO_009273</name>
</gene>
<comment type="caution">
    <text evidence="2">The sequence shown here is derived from an EMBL/GenBank/DDBJ whole genome shotgun (WGS) entry which is preliminary data.</text>
</comment>